<feature type="compositionally biased region" description="Basic residues" evidence="4">
    <location>
        <begin position="59"/>
        <end position="71"/>
    </location>
</feature>
<sequence length="947" mass="107082">MLNELISAGEKMEYLTVKEACEKWGVTSRMVNYYCSEGRVEGAAKKGNLWLVPKDSKKPASRKSSPRRKASKGSGKAKSSPTTDDLIDRTVQIADTKLCPPRTSKNIIRRNNIEKKLRLLPECKLVLVTAPAGYGKTTAVVSFLENSDARYAWFSLDEADNDPVRFWNYIKASFAQCFKDEEIFKDVSINAELVTSNISVDLMINILSSVKENLVLVIDDYHLIHNASILKSVAYFVKYLPPKFGIIILSRKENEELYGLCSRETAISLGLKDLAFSPDETNEFLMQRKIRLAGEDIKVLDERIEGWAAGLVAASFSIKESHSVSETVKMFSAKDRTINRLLEQEVFIHCPAEVREFFIHTAFLDKLSGSLCTQVTGKAQSAELLSALSRTNSFIIPLDHEDEWFRYHPLFQEYLMSKLEQEDESSRRTLYNLAGQWYQERGLIRDAINCYLKAKEYEKAFPLVWDIYLTLTQNGEYSIWRKWMESIPEELCENDVQACTGLSWVLSMENQLDQAEKWTGKAQTCFERMKGSLSQKETEFLEANIAMAFANTAVFRTDAAAALQYYRKIYGLKLHTPIVVGEMNSGELSLLKTAYGFRGRLNKVCEAYESIIDDAPRVLGNFSVYISVALAECQYERGELGAVYTTLVKSMGRITGLKNPGIIVPCFITLAKVKKAGGDIAGAFDIIESGRAILENKKCVWSYFLDVFTAGLYISKGDADSAAKWIAVNRLGIFDTISASRESEYIVFARYLIQINRFDEALILLSRLVNFSIAENRLGSRIEALCLSAVCSDRMGETANAMLALHEALELGYADGYARTFVDEGQPMADLLTNYRAWVRRNSNDQYEEYSKHLLKLTKENLRIYKAVTLRDEIAFSGEEPALDALRDRELAVLRLLVEELSNQEIADRLFMSLRTVKHYNAQIFEKLGVKNRLEAIIKARELGIGI</sequence>
<dbReference type="Pfam" id="PF25873">
    <property type="entry name" value="WHD_MalT"/>
    <property type="match status" value="1"/>
</dbReference>
<dbReference type="PROSITE" id="PS50043">
    <property type="entry name" value="HTH_LUXR_2"/>
    <property type="match status" value="1"/>
</dbReference>
<dbReference type="InterPro" id="IPR011990">
    <property type="entry name" value="TPR-like_helical_dom_sf"/>
</dbReference>
<dbReference type="GO" id="GO:0006355">
    <property type="term" value="P:regulation of DNA-templated transcription"/>
    <property type="evidence" value="ECO:0007669"/>
    <property type="project" value="InterPro"/>
</dbReference>
<dbReference type="SMART" id="SM00421">
    <property type="entry name" value="HTH_LUXR"/>
    <property type="match status" value="1"/>
</dbReference>
<protein>
    <submittedName>
        <fullName evidence="6">HTH-type transcriptional regulator MalT</fullName>
    </submittedName>
</protein>
<dbReference type="EMBL" id="VSSQ01003631">
    <property type="protein sequence ID" value="MPM21634.1"/>
    <property type="molecule type" value="Genomic_DNA"/>
</dbReference>
<accession>A0A644Y626</accession>
<evidence type="ECO:0000313" key="6">
    <source>
        <dbReference type="EMBL" id="MPM21634.1"/>
    </source>
</evidence>
<dbReference type="Pfam" id="PF17874">
    <property type="entry name" value="TPR_MalT"/>
    <property type="match status" value="1"/>
</dbReference>
<dbReference type="InterPro" id="IPR000792">
    <property type="entry name" value="Tscrpt_reg_LuxR_C"/>
</dbReference>
<evidence type="ECO:0000259" key="5">
    <source>
        <dbReference type="PROSITE" id="PS50043"/>
    </source>
</evidence>
<evidence type="ECO:0000256" key="4">
    <source>
        <dbReference type="SAM" id="MobiDB-lite"/>
    </source>
</evidence>
<feature type="domain" description="HTH luxR-type" evidence="5">
    <location>
        <begin position="879"/>
        <end position="944"/>
    </location>
</feature>
<dbReference type="InterPro" id="IPR036388">
    <property type="entry name" value="WH-like_DNA-bd_sf"/>
</dbReference>
<dbReference type="InterPro" id="IPR016032">
    <property type="entry name" value="Sig_transdc_resp-reg_C-effctor"/>
</dbReference>
<evidence type="ECO:0000256" key="3">
    <source>
        <dbReference type="ARBA" id="ARBA00023163"/>
    </source>
</evidence>
<dbReference type="PANTHER" id="PTHR44688">
    <property type="entry name" value="DNA-BINDING TRANSCRIPTIONAL ACTIVATOR DEVR_DOSR"/>
    <property type="match status" value="1"/>
</dbReference>
<dbReference type="GO" id="GO:0003677">
    <property type="term" value="F:DNA binding"/>
    <property type="evidence" value="ECO:0007669"/>
    <property type="project" value="UniProtKB-KW"/>
</dbReference>
<dbReference type="Pfam" id="PF00196">
    <property type="entry name" value="GerE"/>
    <property type="match status" value="1"/>
</dbReference>
<dbReference type="Gene3D" id="1.10.10.10">
    <property type="entry name" value="Winged helix-like DNA-binding domain superfamily/Winged helix DNA-binding domain"/>
    <property type="match status" value="1"/>
</dbReference>
<gene>
    <name evidence="6" type="primary">malT_15</name>
    <name evidence="6" type="ORF">SDC9_68078</name>
</gene>
<dbReference type="CDD" id="cd06170">
    <property type="entry name" value="LuxR_C_like"/>
    <property type="match status" value="1"/>
</dbReference>
<name>A0A644Y626_9ZZZZ</name>
<keyword evidence="1" id="KW-0805">Transcription regulation</keyword>
<proteinExistence type="predicted"/>
<dbReference type="Gene3D" id="3.40.50.300">
    <property type="entry name" value="P-loop containing nucleotide triphosphate hydrolases"/>
    <property type="match status" value="1"/>
</dbReference>
<evidence type="ECO:0000256" key="1">
    <source>
        <dbReference type="ARBA" id="ARBA00023015"/>
    </source>
</evidence>
<dbReference type="InterPro" id="IPR027417">
    <property type="entry name" value="P-loop_NTPase"/>
</dbReference>
<keyword evidence="2" id="KW-0238">DNA-binding</keyword>
<organism evidence="6">
    <name type="scientific">bioreactor metagenome</name>
    <dbReference type="NCBI Taxonomy" id="1076179"/>
    <lineage>
        <taxon>unclassified sequences</taxon>
        <taxon>metagenomes</taxon>
        <taxon>ecological metagenomes</taxon>
    </lineage>
</organism>
<comment type="caution">
    <text evidence="6">The sequence shown here is derived from an EMBL/GenBank/DDBJ whole genome shotgun (WGS) entry which is preliminary data.</text>
</comment>
<evidence type="ECO:0000256" key="2">
    <source>
        <dbReference type="ARBA" id="ARBA00023125"/>
    </source>
</evidence>
<dbReference type="AlphaFoldDB" id="A0A644Y626"/>
<dbReference type="PANTHER" id="PTHR44688:SF16">
    <property type="entry name" value="DNA-BINDING TRANSCRIPTIONAL ACTIVATOR DEVR_DOSR"/>
    <property type="match status" value="1"/>
</dbReference>
<dbReference type="SUPFAM" id="SSF46894">
    <property type="entry name" value="C-terminal effector domain of the bipartite response regulators"/>
    <property type="match status" value="1"/>
</dbReference>
<reference evidence="6" key="1">
    <citation type="submission" date="2019-08" db="EMBL/GenBank/DDBJ databases">
        <authorList>
            <person name="Kucharzyk K."/>
            <person name="Murdoch R.W."/>
            <person name="Higgins S."/>
            <person name="Loffler F."/>
        </authorList>
    </citation>
    <scope>NUCLEOTIDE SEQUENCE</scope>
</reference>
<dbReference type="InterPro" id="IPR041617">
    <property type="entry name" value="TPR_MalT"/>
</dbReference>
<dbReference type="SUPFAM" id="SSF48452">
    <property type="entry name" value="TPR-like"/>
    <property type="match status" value="1"/>
</dbReference>
<keyword evidence="3" id="KW-0804">Transcription</keyword>
<dbReference type="Gene3D" id="1.25.40.10">
    <property type="entry name" value="Tetratricopeptide repeat domain"/>
    <property type="match status" value="1"/>
</dbReference>
<dbReference type="PRINTS" id="PR00038">
    <property type="entry name" value="HTHLUXR"/>
</dbReference>
<feature type="region of interest" description="Disordered" evidence="4">
    <location>
        <begin position="51"/>
        <end position="85"/>
    </location>
</feature>
<dbReference type="InterPro" id="IPR059106">
    <property type="entry name" value="WHD_MalT"/>
</dbReference>
<dbReference type="SUPFAM" id="SSF52540">
    <property type="entry name" value="P-loop containing nucleoside triphosphate hydrolases"/>
    <property type="match status" value="1"/>
</dbReference>